<keyword evidence="6 9" id="KW-0472">Membrane</keyword>
<dbReference type="Proteomes" id="UP000218231">
    <property type="component" value="Unassembled WGS sequence"/>
</dbReference>
<comment type="caution">
    <text evidence="10">The sequence shown here is derived from an EMBL/GenBank/DDBJ whole genome shotgun (WGS) entry which is preliminary data.</text>
</comment>
<keyword evidence="3 8" id="KW-0813">Transport</keyword>
<dbReference type="PANTHER" id="PTHR43829">
    <property type="entry name" value="AQUAPORIN OR AQUAGLYCEROPORIN RELATED"/>
    <property type="match status" value="1"/>
</dbReference>
<feature type="transmembrane region" description="Helical" evidence="9">
    <location>
        <begin position="240"/>
        <end position="262"/>
    </location>
</feature>
<dbReference type="STRING" id="2018661.A0A2A2KSS7"/>
<keyword evidence="4 8" id="KW-0812">Transmembrane</keyword>
<feature type="transmembrane region" description="Helical" evidence="9">
    <location>
        <begin position="58"/>
        <end position="76"/>
    </location>
</feature>
<evidence type="ECO:0000256" key="4">
    <source>
        <dbReference type="ARBA" id="ARBA00022692"/>
    </source>
</evidence>
<keyword evidence="11" id="KW-1185">Reference proteome</keyword>
<comment type="subcellular location">
    <subcellularLocation>
        <location evidence="1">Membrane</location>
        <topology evidence="1">Multi-pass membrane protein</topology>
    </subcellularLocation>
</comment>
<evidence type="ECO:0000256" key="6">
    <source>
        <dbReference type="ARBA" id="ARBA00023136"/>
    </source>
</evidence>
<dbReference type="SUPFAM" id="SSF81338">
    <property type="entry name" value="Aquaporin-like"/>
    <property type="match status" value="1"/>
</dbReference>
<evidence type="ECO:0000256" key="8">
    <source>
        <dbReference type="RuleBase" id="RU000477"/>
    </source>
</evidence>
<evidence type="ECO:0000256" key="5">
    <source>
        <dbReference type="ARBA" id="ARBA00022989"/>
    </source>
</evidence>
<proteinExistence type="inferred from homology"/>
<evidence type="ECO:0000256" key="1">
    <source>
        <dbReference type="ARBA" id="ARBA00004141"/>
    </source>
</evidence>
<evidence type="ECO:0000313" key="11">
    <source>
        <dbReference type="Proteomes" id="UP000218231"/>
    </source>
</evidence>
<protein>
    <recommendedName>
        <fullName evidence="12">Aquaporin</fullName>
    </recommendedName>
</protein>
<dbReference type="PRINTS" id="PR00783">
    <property type="entry name" value="MINTRINSICP"/>
</dbReference>
<reference evidence="10 11" key="1">
    <citation type="journal article" date="2017" name="Curr. Biol.">
        <title>Genome architecture and evolution of a unichromosomal asexual nematode.</title>
        <authorList>
            <person name="Fradin H."/>
            <person name="Zegar C."/>
            <person name="Gutwein M."/>
            <person name="Lucas J."/>
            <person name="Kovtun M."/>
            <person name="Corcoran D."/>
            <person name="Baugh L.R."/>
            <person name="Kiontke K."/>
            <person name="Gunsalus K."/>
            <person name="Fitch D.H."/>
            <person name="Piano F."/>
        </authorList>
    </citation>
    <scope>NUCLEOTIDE SEQUENCE [LARGE SCALE GENOMIC DNA]</scope>
    <source>
        <strain evidence="10">PF1309</strain>
    </source>
</reference>
<dbReference type="InterPro" id="IPR000425">
    <property type="entry name" value="MIP"/>
</dbReference>
<gene>
    <name evidence="10" type="ORF">WR25_07377</name>
</gene>
<dbReference type="Pfam" id="PF00230">
    <property type="entry name" value="MIP"/>
    <property type="match status" value="1"/>
</dbReference>
<evidence type="ECO:0000256" key="9">
    <source>
        <dbReference type="SAM" id="Phobius"/>
    </source>
</evidence>
<dbReference type="AlphaFoldDB" id="A0A2A2KSS7"/>
<dbReference type="PANTHER" id="PTHR43829:SF5">
    <property type="entry name" value="AQUAPORIN-9"/>
    <property type="match status" value="1"/>
</dbReference>
<dbReference type="OrthoDB" id="3222at2759"/>
<evidence type="ECO:0000313" key="10">
    <source>
        <dbReference type="EMBL" id="PAV76877.1"/>
    </source>
</evidence>
<feature type="transmembrane region" description="Helical" evidence="9">
    <location>
        <begin position="102"/>
        <end position="124"/>
    </location>
</feature>
<accession>A0A2A2KSS7</accession>
<name>A0A2A2KSS7_9BILA</name>
<dbReference type="EMBL" id="LIAE01007802">
    <property type="protein sequence ID" value="PAV76877.1"/>
    <property type="molecule type" value="Genomic_DNA"/>
</dbReference>
<dbReference type="GO" id="GO:0016323">
    <property type="term" value="C:basolateral plasma membrane"/>
    <property type="evidence" value="ECO:0007669"/>
    <property type="project" value="TreeGrafter"/>
</dbReference>
<comment type="similarity">
    <text evidence="2 8">Belongs to the MIP/aquaporin (TC 1.A.8) family.</text>
</comment>
<evidence type="ECO:0000256" key="2">
    <source>
        <dbReference type="ARBA" id="ARBA00006175"/>
    </source>
</evidence>
<sequence length="290" mass="32112">MATGSQPPPERLRERFRIKNILYRNALAEFVGTGLLILIGLGLHMVHVLSKEKINTHFQAQVGWGFAVAFPVYVTYHISGGQLNPSLSAALFTLGKINMKEFVVYVIAQIAGGFVGTVGVYFLYLDQLKHFQPNERSVSGLVKHADCFIPFPSAHVSNITCFFDALVGTALLVFFIIAILDKRNRVPTGIHPLLFGFVVTMTAMAYGMNAGVPINPAKDIGPRILVGMLYGNQVFSYHSYYWLVTLFGSLLGGISGAWFYLFTLGMHVPELPIVERELTEESKKLLPREA</sequence>
<organism evidence="10 11">
    <name type="scientific">Diploscapter pachys</name>
    <dbReference type="NCBI Taxonomy" id="2018661"/>
    <lineage>
        <taxon>Eukaryota</taxon>
        <taxon>Metazoa</taxon>
        <taxon>Ecdysozoa</taxon>
        <taxon>Nematoda</taxon>
        <taxon>Chromadorea</taxon>
        <taxon>Rhabditida</taxon>
        <taxon>Rhabditina</taxon>
        <taxon>Rhabditomorpha</taxon>
        <taxon>Rhabditoidea</taxon>
        <taxon>Rhabditidae</taxon>
        <taxon>Diploscapter</taxon>
    </lineage>
</organism>
<feature type="transmembrane region" description="Helical" evidence="9">
    <location>
        <begin position="162"/>
        <end position="180"/>
    </location>
</feature>
<dbReference type="Gene3D" id="1.20.1080.10">
    <property type="entry name" value="Glycerol uptake facilitator protein"/>
    <property type="match status" value="1"/>
</dbReference>
<feature type="transmembrane region" description="Helical" evidence="9">
    <location>
        <begin position="192"/>
        <end position="212"/>
    </location>
</feature>
<keyword evidence="5 9" id="KW-1133">Transmembrane helix</keyword>
<evidence type="ECO:0000256" key="3">
    <source>
        <dbReference type="ARBA" id="ARBA00022448"/>
    </source>
</evidence>
<feature type="transmembrane region" description="Helical" evidence="9">
    <location>
        <begin position="21"/>
        <end position="46"/>
    </location>
</feature>
<dbReference type="GO" id="GO:0015250">
    <property type="term" value="F:water channel activity"/>
    <property type="evidence" value="ECO:0007669"/>
    <property type="project" value="TreeGrafter"/>
</dbReference>
<dbReference type="GO" id="GO:0015254">
    <property type="term" value="F:glycerol channel activity"/>
    <property type="evidence" value="ECO:0007669"/>
    <property type="project" value="TreeGrafter"/>
</dbReference>
<evidence type="ECO:0008006" key="12">
    <source>
        <dbReference type="Google" id="ProtNLM"/>
    </source>
</evidence>
<dbReference type="InterPro" id="IPR050363">
    <property type="entry name" value="MIP/Aquaporin"/>
</dbReference>
<dbReference type="InterPro" id="IPR023271">
    <property type="entry name" value="Aquaporin-like"/>
</dbReference>
<comment type="function">
    <text evidence="7">Aquaglyceroporin that may modulate the water content and osmolytes during anhydrobiosis.</text>
</comment>
<evidence type="ECO:0000256" key="7">
    <source>
        <dbReference type="ARBA" id="ARBA00045280"/>
    </source>
</evidence>